<dbReference type="Proteomes" id="UP000054321">
    <property type="component" value="Unassembled WGS sequence"/>
</dbReference>
<protein>
    <submittedName>
        <fullName evidence="1">Uncharacterized protein</fullName>
    </submittedName>
</protein>
<organism evidence="1 2">
    <name type="scientific">Oidiodendron maius (strain Zn)</name>
    <dbReference type="NCBI Taxonomy" id="913774"/>
    <lineage>
        <taxon>Eukaryota</taxon>
        <taxon>Fungi</taxon>
        <taxon>Dikarya</taxon>
        <taxon>Ascomycota</taxon>
        <taxon>Pezizomycotina</taxon>
        <taxon>Leotiomycetes</taxon>
        <taxon>Leotiomycetes incertae sedis</taxon>
        <taxon>Myxotrichaceae</taxon>
        <taxon>Oidiodendron</taxon>
    </lineage>
</organism>
<accession>A0A0C3HEF8</accession>
<dbReference type="EMBL" id="KN832877">
    <property type="protein sequence ID" value="KIN00682.1"/>
    <property type="molecule type" value="Genomic_DNA"/>
</dbReference>
<evidence type="ECO:0000313" key="1">
    <source>
        <dbReference type="EMBL" id="KIN00682.1"/>
    </source>
</evidence>
<evidence type="ECO:0000313" key="2">
    <source>
        <dbReference type="Proteomes" id="UP000054321"/>
    </source>
</evidence>
<dbReference type="InParanoid" id="A0A0C3HEF8"/>
<proteinExistence type="predicted"/>
<reference evidence="1 2" key="1">
    <citation type="submission" date="2014-04" db="EMBL/GenBank/DDBJ databases">
        <authorList>
            <consortium name="DOE Joint Genome Institute"/>
            <person name="Kuo A."/>
            <person name="Martino E."/>
            <person name="Perotto S."/>
            <person name="Kohler A."/>
            <person name="Nagy L.G."/>
            <person name="Floudas D."/>
            <person name="Copeland A."/>
            <person name="Barry K.W."/>
            <person name="Cichocki N."/>
            <person name="Veneault-Fourrey C."/>
            <person name="LaButti K."/>
            <person name="Lindquist E.A."/>
            <person name="Lipzen A."/>
            <person name="Lundell T."/>
            <person name="Morin E."/>
            <person name="Murat C."/>
            <person name="Sun H."/>
            <person name="Tunlid A."/>
            <person name="Henrissat B."/>
            <person name="Grigoriev I.V."/>
            <person name="Hibbett D.S."/>
            <person name="Martin F."/>
            <person name="Nordberg H.P."/>
            <person name="Cantor M.N."/>
            <person name="Hua S.X."/>
        </authorList>
    </citation>
    <scope>NUCLEOTIDE SEQUENCE [LARGE SCALE GENOMIC DNA]</scope>
    <source>
        <strain evidence="1 2">Zn</strain>
    </source>
</reference>
<keyword evidence="2" id="KW-1185">Reference proteome</keyword>
<sequence length="146" mass="16444">MADELNFPSSCHTCEPIDLKKYLYKKIHDAIPLGSWSRIKSQDNCGLCWLVVQAIRLRGLDLDGDTVISLLNRMSWKQSEAKSEYDQVYFTTPSNRGDLKAQAVADAIETGHFAYLSPSSSSTSRTCMGRFRQQLCLSKQALTDCR</sequence>
<dbReference type="HOGENOM" id="CLU_1778021_0_0_1"/>
<name>A0A0C3HEF8_OIDMZ</name>
<dbReference type="AlphaFoldDB" id="A0A0C3HEF8"/>
<gene>
    <name evidence="1" type="ORF">OIDMADRAFT_146080</name>
</gene>
<reference evidence="2" key="2">
    <citation type="submission" date="2015-01" db="EMBL/GenBank/DDBJ databases">
        <title>Evolutionary Origins and Diversification of the Mycorrhizal Mutualists.</title>
        <authorList>
            <consortium name="DOE Joint Genome Institute"/>
            <consortium name="Mycorrhizal Genomics Consortium"/>
            <person name="Kohler A."/>
            <person name="Kuo A."/>
            <person name="Nagy L.G."/>
            <person name="Floudas D."/>
            <person name="Copeland A."/>
            <person name="Barry K.W."/>
            <person name="Cichocki N."/>
            <person name="Veneault-Fourrey C."/>
            <person name="LaButti K."/>
            <person name="Lindquist E.A."/>
            <person name="Lipzen A."/>
            <person name="Lundell T."/>
            <person name="Morin E."/>
            <person name="Murat C."/>
            <person name="Riley R."/>
            <person name="Ohm R."/>
            <person name="Sun H."/>
            <person name="Tunlid A."/>
            <person name="Henrissat B."/>
            <person name="Grigoriev I.V."/>
            <person name="Hibbett D.S."/>
            <person name="Martin F."/>
        </authorList>
    </citation>
    <scope>NUCLEOTIDE SEQUENCE [LARGE SCALE GENOMIC DNA]</scope>
    <source>
        <strain evidence="2">Zn</strain>
    </source>
</reference>